<evidence type="ECO:0000313" key="2">
    <source>
        <dbReference type="Proteomes" id="UP000316778"/>
    </source>
</evidence>
<evidence type="ECO:0000313" key="1">
    <source>
        <dbReference type="EMBL" id="TWI89092.1"/>
    </source>
</evidence>
<sequence length="129" mass="15191">MRRAIGIWLLVLHLCNATQCNELLRIPIFFAHLHEHRQENPGISLERFVILHYFSGDVRDKDYERDMELPFKSHEPAAYFSPVPLPPLQPQLTIVTHRQVAVVYPDYINKLHPFIYHPDIFEPPRPVVC</sequence>
<proteinExistence type="predicted"/>
<keyword evidence="2" id="KW-1185">Reference proteome</keyword>
<comment type="caution">
    <text evidence="1">The sequence shown here is derived from an EMBL/GenBank/DDBJ whole genome shotgun (WGS) entry which is preliminary data.</text>
</comment>
<reference evidence="1 2" key="1">
    <citation type="journal article" date="2013" name="Stand. Genomic Sci.">
        <title>Genomic Encyclopedia of Type Strains, Phase I: The one thousand microbial genomes (KMG-I) project.</title>
        <authorList>
            <person name="Kyrpides N.C."/>
            <person name="Woyke T."/>
            <person name="Eisen J.A."/>
            <person name="Garrity G."/>
            <person name="Lilburn T.G."/>
            <person name="Beck B.J."/>
            <person name="Whitman W.B."/>
            <person name="Hugenholtz P."/>
            <person name="Klenk H.P."/>
        </authorList>
    </citation>
    <scope>NUCLEOTIDE SEQUENCE [LARGE SCALE GENOMIC DNA]</scope>
    <source>
        <strain evidence="1 2">DSM 13484</strain>
    </source>
</reference>
<protein>
    <submittedName>
        <fullName evidence="1">Uncharacterized protein</fullName>
    </submittedName>
</protein>
<organism evidence="1 2">
    <name type="scientific">Chitinophaga japonensis</name>
    <name type="common">Flexibacter japonensis</name>
    <dbReference type="NCBI Taxonomy" id="104662"/>
    <lineage>
        <taxon>Bacteria</taxon>
        <taxon>Pseudomonadati</taxon>
        <taxon>Bacteroidota</taxon>
        <taxon>Chitinophagia</taxon>
        <taxon>Chitinophagales</taxon>
        <taxon>Chitinophagaceae</taxon>
        <taxon>Chitinophaga</taxon>
    </lineage>
</organism>
<accession>A0A562T6H5</accession>
<dbReference type="AlphaFoldDB" id="A0A562T6H5"/>
<gene>
    <name evidence="1" type="ORF">LX66_3185</name>
</gene>
<dbReference type="EMBL" id="VLLG01000003">
    <property type="protein sequence ID" value="TWI89092.1"/>
    <property type="molecule type" value="Genomic_DNA"/>
</dbReference>
<dbReference type="Proteomes" id="UP000316778">
    <property type="component" value="Unassembled WGS sequence"/>
</dbReference>
<name>A0A562T6H5_CHIJA</name>